<name>A0A1N6FUZ7_9BURK</name>
<evidence type="ECO:0008006" key="4">
    <source>
        <dbReference type="Google" id="ProtNLM"/>
    </source>
</evidence>
<dbReference type="Pfam" id="PF11811">
    <property type="entry name" value="DUF3331"/>
    <property type="match status" value="1"/>
</dbReference>
<dbReference type="RefSeq" id="WP_074264007.1">
    <property type="nucleotide sequence ID" value="NZ_FSRM01000001.1"/>
</dbReference>
<protein>
    <recommendedName>
        <fullName evidence="4">DUF3331 domain-containing protein</fullName>
    </recommendedName>
</protein>
<dbReference type="AlphaFoldDB" id="A0A1N6FUZ7"/>
<evidence type="ECO:0000256" key="1">
    <source>
        <dbReference type="SAM" id="MobiDB-lite"/>
    </source>
</evidence>
<gene>
    <name evidence="2" type="ORF">SAMN05444168_1883</name>
</gene>
<reference evidence="2 3" key="1">
    <citation type="submission" date="2016-11" db="EMBL/GenBank/DDBJ databases">
        <authorList>
            <person name="Jaros S."/>
            <person name="Januszkiewicz K."/>
            <person name="Wedrychowicz H."/>
        </authorList>
    </citation>
    <scope>NUCLEOTIDE SEQUENCE [LARGE SCALE GENOMIC DNA]</scope>
    <source>
        <strain evidence="2 3">GAS86</strain>
    </source>
</reference>
<evidence type="ECO:0000313" key="3">
    <source>
        <dbReference type="Proteomes" id="UP000184693"/>
    </source>
</evidence>
<accession>A0A1N6FUZ7</accession>
<proteinExistence type="predicted"/>
<sequence>MEQVTPWSQVVSLLSHGINDEMFAAQPWHAGSGSHPANGVGKPRGAQQGVPAADCDSKITSIERQDEGLALVSWCDPTMCHYIDQVWNQVVARSSGYCALTGQRIERGDTVFKPRARGRNRPANCNEMVLAAALAQDDDTPA</sequence>
<dbReference type="InterPro" id="IPR021769">
    <property type="entry name" value="DUF3331"/>
</dbReference>
<dbReference type="Proteomes" id="UP000184693">
    <property type="component" value="Unassembled WGS sequence"/>
</dbReference>
<dbReference type="OrthoDB" id="9152922at2"/>
<feature type="region of interest" description="Disordered" evidence="1">
    <location>
        <begin position="27"/>
        <end position="53"/>
    </location>
</feature>
<organism evidence="2 3">
    <name type="scientific">Paraburkholderia phenazinium</name>
    <dbReference type="NCBI Taxonomy" id="60549"/>
    <lineage>
        <taxon>Bacteria</taxon>
        <taxon>Pseudomonadati</taxon>
        <taxon>Pseudomonadota</taxon>
        <taxon>Betaproteobacteria</taxon>
        <taxon>Burkholderiales</taxon>
        <taxon>Burkholderiaceae</taxon>
        <taxon>Paraburkholderia</taxon>
    </lineage>
</organism>
<evidence type="ECO:0000313" key="2">
    <source>
        <dbReference type="EMBL" id="SIN99037.1"/>
    </source>
</evidence>
<dbReference type="EMBL" id="FSRM01000001">
    <property type="protein sequence ID" value="SIN99037.1"/>
    <property type="molecule type" value="Genomic_DNA"/>
</dbReference>